<name>A0A6J4VIR1_9BACT</name>
<feature type="region of interest" description="Disordered" evidence="1">
    <location>
        <begin position="1"/>
        <end position="72"/>
    </location>
</feature>
<gene>
    <name evidence="2" type="ORF">AVDCRST_MAG49-4683</name>
</gene>
<feature type="compositionally biased region" description="Basic and acidic residues" evidence="1">
    <location>
        <begin position="17"/>
        <end position="31"/>
    </location>
</feature>
<accession>A0A6J4VIR1</accession>
<dbReference type="EMBL" id="CADCWG010000330">
    <property type="protein sequence ID" value="CAA9580315.1"/>
    <property type="molecule type" value="Genomic_DNA"/>
</dbReference>
<proteinExistence type="predicted"/>
<feature type="non-terminal residue" evidence="2">
    <location>
        <position position="1"/>
    </location>
</feature>
<evidence type="ECO:0000256" key="1">
    <source>
        <dbReference type="SAM" id="MobiDB-lite"/>
    </source>
</evidence>
<protein>
    <submittedName>
        <fullName evidence="2">Uncharacterized protein</fullName>
    </submittedName>
</protein>
<dbReference type="AlphaFoldDB" id="A0A6J4VIR1"/>
<organism evidence="2">
    <name type="scientific">uncultured Thermomicrobiales bacterium</name>
    <dbReference type="NCBI Taxonomy" id="1645740"/>
    <lineage>
        <taxon>Bacteria</taxon>
        <taxon>Pseudomonadati</taxon>
        <taxon>Thermomicrobiota</taxon>
        <taxon>Thermomicrobia</taxon>
        <taxon>Thermomicrobiales</taxon>
        <taxon>environmental samples</taxon>
    </lineage>
</organism>
<evidence type="ECO:0000313" key="2">
    <source>
        <dbReference type="EMBL" id="CAA9580315.1"/>
    </source>
</evidence>
<feature type="non-terminal residue" evidence="2">
    <location>
        <position position="72"/>
    </location>
</feature>
<reference evidence="2" key="1">
    <citation type="submission" date="2020-02" db="EMBL/GenBank/DDBJ databases">
        <authorList>
            <person name="Meier V. D."/>
        </authorList>
    </citation>
    <scope>NUCLEOTIDE SEQUENCE</scope>
    <source>
        <strain evidence="2">AVDCRST_MAG49</strain>
    </source>
</reference>
<sequence length="72" mass="8015">EQRLHDAVPRGRPRPHGPHDRPPGPDPDRASGRVRPSAQGRHPRADRAAPRRPARPAGRPPQPNRTRPRGEV</sequence>